<dbReference type="InterPro" id="IPR045115">
    <property type="entry name" value="BOL2"/>
</dbReference>
<dbReference type="GO" id="GO:0051537">
    <property type="term" value="F:2 iron, 2 sulfur cluster binding"/>
    <property type="evidence" value="ECO:0007669"/>
    <property type="project" value="InterPro"/>
</dbReference>
<comment type="similarity">
    <text evidence="1">Belongs to the BolA/IbaG family.</text>
</comment>
<comment type="caution">
    <text evidence="2">The sequence shown here is derived from an EMBL/GenBank/DDBJ whole genome shotgun (WGS) entry which is preliminary data.</text>
</comment>
<evidence type="ECO:0008006" key="4">
    <source>
        <dbReference type="Google" id="ProtNLM"/>
    </source>
</evidence>
<organism evidence="2 3">
    <name type="scientific">Wickerhamomyces pijperi</name>
    <name type="common">Yeast</name>
    <name type="synonym">Pichia pijperi</name>
    <dbReference type="NCBI Taxonomy" id="599730"/>
    <lineage>
        <taxon>Eukaryota</taxon>
        <taxon>Fungi</taxon>
        <taxon>Dikarya</taxon>
        <taxon>Ascomycota</taxon>
        <taxon>Saccharomycotina</taxon>
        <taxon>Saccharomycetes</taxon>
        <taxon>Phaffomycetales</taxon>
        <taxon>Wickerhamomycetaceae</taxon>
        <taxon>Wickerhamomyces</taxon>
    </lineage>
</organism>
<dbReference type="PANTHER" id="PTHR12735:SF27">
    <property type="entry name" value="BOLA-LIKE PROTEIN 2"/>
    <property type="match status" value="1"/>
</dbReference>
<dbReference type="SUPFAM" id="SSF82657">
    <property type="entry name" value="BolA-like"/>
    <property type="match status" value="1"/>
</dbReference>
<sequence>MSLNSESLKQIIQTRLPTTEVYVSDMSGGCGQAFSVIIISTSFEGLNKLKRSRLINGLLKEEISAIHAFTQKNFTPEEWEVQKGNYNV</sequence>
<evidence type="ECO:0000313" key="3">
    <source>
        <dbReference type="Proteomes" id="UP000774326"/>
    </source>
</evidence>
<dbReference type="PIRSF" id="PIRSF003113">
    <property type="entry name" value="BolA"/>
    <property type="match status" value="1"/>
</dbReference>
<dbReference type="InterPro" id="IPR002634">
    <property type="entry name" value="BolA"/>
</dbReference>
<dbReference type="Pfam" id="PF01722">
    <property type="entry name" value="BolA"/>
    <property type="match status" value="1"/>
</dbReference>
<proteinExistence type="inferred from homology"/>
<dbReference type="PANTHER" id="PTHR12735">
    <property type="entry name" value="BOLA-LIKE PROTEIN-RELATED"/>
    <property type="match status" value="1"/>
</dbReference>
<dbReference type="Gene3D" id="3.30.300.90">
    <property type="entry name" value="BolA-like"/>
    <property type="match status" value="1"/>
</dbReference>
<dbReference type="EMBL" id="JAEUBG010002673">
    <property type="protein sequence ID" value="KAH3684177.1"/>
    <property type="molecule type" value="Genomic_DNA"/>
</dbReference>
<dbReference type="GO" id="GO:0051604">
    <property type="term" value="P:protein maturation"/>
    <property type="evidence" value="ECO:0007669"/>
    <property type="project" value="InterPro"/>
</dbReference>
<dbReference type="OrthoDB" id="4983at2759"/>
<dbReference type="GO" id="GO:0006879">
    <property type="term" value="P:intracellular iron ion homeostasis"/>
    <property type="evidence" value="ECO:0007669"/>
    <property type="project" value="InterPro"/>
</dbReference>
<reference evidence="2" key="1">
    <citation type="journal article" date="2021" name="Open Biol.">
        <title>Shared evolutionary footprints suggest mitochondrial oxidative damage underlies multiple complex I losses in fungi.</title>
        <authorList>
            <person name="Schikora-Tamarit M.A."/>
            <person name="Marcet-Houben M."/>
            <person name="Nosek J."/>
            <person name="Gabaldon T."/>
        </authorList>
    </citation>
    <scope>NUCLEOTIDE SEQUENCE</scope>
    <source>
        <strain evidence="2">CBS2887</strain>
    </source>
</reference>
<dbReference type="Proteomes" id="UP000774326">
    <property type="component" value="Unassembled WGS sequence"/>
</dbReference>
<protein>
    <recommendedName>
        <fullName evidence="4">Bola-like protein</fullName>
    </recommendedName>
</protein>
<dbReference type="GO" id="GO:0005829">
    <property type="term" value="C:cytosol"/>
    <property type="evidence" value="ECO:0007669"/>
    <property type="project" value="TreeGrafter"/>
</dbReference>
<name>A0A9P8Q6W1_WICPI</name>
<dbReference type="GO" id="GO:0005634">
    <property type="term" value="C:nucleus"/>
    <property type="evidence" value="ECO:0007669"/>
    <property type="project" value="TreeGrafter"/>
</dbReference>
<reference evidence="2" key="2">
    <citation type="submission" date="2021-01" db="EMBL/GenBank/DDBJ databases">
        <authorList>
            <person name="Schikora-Tamarit M.A."/>
        </authorList>
    </citation>
    <scope>NUCLEOTIDE SEQUENCE</scope>
    <source>
        <strain evidence="2">CBS2887</strain>
    </source>
</reference>
<dbReference type="AlphaFoldDB" id="A0A9P8Q6W1"/>
<evidence type="ECO:0000256" key="1">
    <source>
        <dbReference type="RuleBase" id="RU003860"/>
    </source>
</evidence>
<gene>
    <name evidence="2" type="ORF">WICPIJ_004820</name>
</gene>
<accession>A0A9P8Q6W1</accession>
<evidence type="ECO:0000313" key="2">
    <source>
        <dbReference type="EMBL" id="KAH3684177.1"/>
    </source>
</evidence>
<keyword evidence="3" id="KW-1185">Reference proteome</keyword>
<dbReference type="InterPro" id="IPR036065">
    <property type="entry name" value="BolA-like_sf"/>
</dbReference>